<organism evidence="1 2">
    <name type="scientific">Cirrhinus mrigala</name>
    <name type="common">Mrigala</name>
    <dbReference type="NCBI Taxonomy" id="683832"/>
    <lineage>
        <taxon>Eukaryota</taxon>
        <taxon>Metazoa</taxon>
        <taxon>Chordata</taxon>
        <taxon>Craniata</taxon>
        <taxon>Vertebrata</taxon>
        <taxon>Euteleostomi</taxon>
        <taxon>Actinopterygii</taxon>
        <taxon>Neopterygii</taxon>
        <taxon>Teleostei</taxon>
        <taxon>Ostariophysi</taxon>
        <taxon>Cypriniformes</taxon>
        <taxon>Cyprinidae</taxon>
        <taxon>Labeoninae</taxon>
        <taxon>Labeonini</taxon>
        <taxon>Cirrhinus</taxon>
    </lineage>
</organism>
<dbReference type="AlphaFoldDB" id="A0ABD0QCZ3"/>
<feature type="non-terminal residue" evidence="1">
    <location>
        <position position="1"/>
    </location>
</feature>
<evidence type="ECO:0000313" key="1">
    <source>
        <dbReference type="EMBL" id="KAL0183950.1"/>
    </source>
</evidence>
<evidence type="ECO:0000313" key="2">
    <source>
        <dbReference type="Proteomes" id="UP001529510"/>
    </source>
</evidence>
<dbReference type="Proteomes" id="UP001529510">
    <property type="component" value="Unassembled WGS sequence"/>
</dbReference>
<name>A0ABD0QCZ3_CIRMR</name>
<proteinExistence type="predicted"/>
<dbReference type="EMBL" id="JAMKFB020000009">
    <property type="protein sequence ID" value="KAL0183950.1"/>
    <property type="molecule type" value="Genomic_DNA"/>
</dbReference>
<comment type="caution">
    <text evidence="1">The sequence shown here is derived from an EMBL/GenBank/DDBJ whole genome shotgun (WGS) entry which is preliminary data.</text>
</comment>
<gene>
    <name evidence="1" type="ORF">M9458_019646</name>
</gene>
<reference evidence="1 2" key="1">
    <citation type="submission" date="2024-05" db="EMBL/GenBank/DDBJ databases">
        <title>Genome sequencing and assembly of Indian major carp, Cirrhinus mrigala (Hamilton, 1822).</title>
        <authorList>
            <person name="Mohindra V."/>
            <person name="Chowdhury L.M."/>
            <person name="Lal K."/>
            <person name="Jena J.K."/>
        </authorList>
    </citation>
    <scope>NUCLEOTIDE SEQUENCE [LARGE SCALE GENOMIC DNA]</scope>
    <source>
        <strain evidence="1">CM1030</strain>
        <tissue evidence="1">Blood</tissue>
    </source>
</reference>
<protein>
    <recommendedName>
        <fullName evidence="3">Secreted protein</fullName>
    </recommendedName>
</protein>
<keyword evidence="2" id="KW-1185">Reference proteome</keyword>
<sequence length="83" mass="9375">WTTSYCIIIITIMIIITVYELGNDVRLGNGPCTNKSNRKNTAGAPLLTVIRVKIAKCSRDFHRFITAQPRYLPPHSYPHSMVS</sequence>
<accession>A0ABD0QCZ3</accession>
<evidence type="ECO:0008006" key="3">
    <source>
        <dbReference type="Google" id="ProtNLM"/>
    </source>
</evidence>